<feature type="domain" description="Caspase family p20" evidence="8">
    <location>
        <begin position="4"/>
        <end position="141"/>
    </location>
</feature>
<dbReference type="InterPro" id="IPR001309">
    <property type="entry name" value="Pept_C14_p20"/>
</dbReference>
<reference evidence="9 10" key="1">
    <citation type="journal article" date="2021" name="Elife">
        <title>Chloroplast acquisition without the gene transfer in kleptoplastic sea slugs, Plakobranchus ocellatus.</title>
        <authorList>
            <person name="Maeda T."/>
            <person name="Takahashi S."/>
            <person name="Yoshida T."/>
            <person name="Shimamura S."/>
            <person name="Takaki Y."/>
            <person name="Nagai Y."/>
            <person name="Toyoda A."/>
            <person name="Suzuki Y."/>
            <person name="Arimoto A."/>
            <person name="Ishii H."/>
            <person name="Satoh N."/>
            <person name="Nishiyama T."/>
            <person name="Hasebe M."/>
            <person name="Maruyama T."/>
            <person name="Minagawa J."/>
            <person name="Obokata J."/>
            <person name="Shigenobu S."/>
        </authorList>
    </citation>
    <scope>NUCLEOTIDE SEQUENCE [LARGE SCALE GENOMIC DNA]</scope>
</reference>
<dbReference type="PANTHER" id="PTHR47901">
    <property type="entry name" value="CASPASE RECRUITMENT DOMAIN-CONTAINING PROTEIN 18"/>
    <property type="match status" value="1"/>
</dbReference>
<dbReference type="SMART" id="SM00115">
    <property type="entry name" value="CASc"/>
    <property type="match status" value="1"/>
</dbReference>
<feature type="region of interest" description="Disordered" evidence="6">
    <location>
        <begin position="154"/>
        <end position="183"/>
    </location>
</feature>
<dbReference type="PANTHER" id="PTHR47901:SF8">
    <property type="entry name" value="CASPASE-3"/>
    <property type="match status" value="1"/>
</dbReference>
<dbReference type="PRINTS" id="PR00376">
    <property type="entry name" value="IL1BCENZYME"/>
</dbReference>
<keyword evidence="2" id="KW-0645">Protease</keyword>
<evidence type="ECO:0000256" key="2">
    <source>
        <dbReference type="ARBA" id="ARBA00022670"/>
    </source>
</evidence>
<dbReference type="SUPFAM" id="SSF52129">
    <property type="entry name" value="Caspase-like"/>
    <property type="match status" value="1"/>
</dbReference>
<dbReference type="Gene3D" id="3.40.50.1460">
    <property type="match status" value="1"/>
</dbReference>
<proteinExistence type="inferred from homology"/>
<dbReference type="PROSITE" id="PS50208">
    <property type="entry name" value="CASPASE_P20"/>
    <property type="match status" value="1"/>
</dbReference>
<comment type="caution">
    <text evidence="9">The sequence shown here is derived from an EMBL/GenBank/DDBJ whole genome shotgun (WGS) entry which is preliminary data.</text>
</comment>
<accession>A0AAV3ZNV4</accession>
<evidence type="ECO:0000256" key="1">
    <source>
        <dbReference type="ARBA" id="ARBA00010134"/>
    </source>
</evidence>
<sequence length="304" mass="34396">MNHQGGEDISFHHSQFRGLAVIIINTGQRRGSDRDRDLLQEMFSYLGFQIHVLLNQNSKDLSQELKRVSNEQLSDIDCFAVAISTHGIEAQTREKVMEDVIETADGKIKTKVILEMFADHKCPQLINKPRLFFIQACRGEQLDSGCPMILQKVARPEQAERPEDQADVDTEGNPPPEVQNRNIHKEGARALATASADDEDENVPVRPPVCFKDFIVMNATPPGYFAFRNPINGSRFIRSLREGVCKYAHSMSLFRTLTKVSGLVAKEESYTPSTPHLHRKKQVPVISSMLTKDIYFKPQQAKYD</sequence>
<evidence type="ECO:0000256" key="4">
    <source>
        <dbReference type="ARBA" id="ARBA00022801"/>
    </source>
</evidence>
<keyword evidence="3" id="KW-0053">Apoptosis</keyword>
<feature type="domain" description="Caspase family p10" evidence="7">
    <location>
        <begin position="212"/>
        <end position="298"/>
    </location>
</feature>
<dbReference type="InterPro" id="IPR002398">
    <property type="entry name" value="Pept_C14"/>
</dbReference>
<dbReference type="Pfam" id="PF00656">
    <property type="entry name" value="Peptidase_C14"/>
    <property type="match status" value="1"/>
</dbReference>
<dbReference type="InterPro" id="IPR015917">
    <property type="entry name" value="Pept_C14A"/>
</dbReference>
<dbReference type="GO" id="GO:0006915">
    <property type="term" value="P:apoptotic process"/>
    <property type="evidence" value="ECO:0007669"/>
    <property type="project" value="UniProtKB-KW"/>
</dbReference>
<dbReference type="PROSITE" id="PS50207">
    <property type="entry name" value="CASPASE_P10"/>
    <property type="match status" value="1"/>
</dbReference>
<protein>
    <submittedName>
        <fullName evidence="9">Caspase</fullName>
    </submittedName>
</protein>
<feature type="compositionally biased region" description="Basic and acidic residues" evidence="6">
    <location>
        <begin position="154"/>
        <end position="164"/>
    </location>
</feature>
<evidence type="ECO:0000259" key="8">
    <source>
        <dbReference type="PROSITE" id="PS50208"/>
    </source>
</evidence>
<dbReference type="InterPro" id="IPR029030">
    <property type="entry name" value="Caspase-like_dom_sf"/>
</dbReference>
<gene>
    <name evidence="9" type="ORF">PoB_002334500</name>
</gene>
<organism evidence="9 10">
    <name type="scientific">Plakobranchus ocellatus</name>
    <dbReference type="NCBI Taxonomy" id="259542"/>
    <lineage>
        <taxon>Eukaryota</taxon>
        <taxon>Metazoa</taxon>
        <taxon>Spiralia</taxon>
        <taxon>Lophotrochozoa</taxon>
        <taxon>Mollusca</taxon>
        <taxon>Gastropoda</taxon>
        <taxon>Heterobranchia</taxon>
        <taxon>Euthyneura</taxon>
        <taxon>Panpulmonata</taxon>
        <taxon>Sacoglossa</taxon>
        <taxon>Placobranchoidea</taxon>
        <taxon>Plakobranchidae</taxon>
        <taxon>Plakobranchus</taxon>
    </lineage>
</organism>
<evidence type="ECO:0000256" key="5">
    <source>
        <dbReference type="RuleBase" id="RU003971"/>
    </source>
</evidence>
<dbReference type="GO" id="GO:0006508">
    <property type="term" value="P:proteolysis"/>
    <property type="evidence" value="ECO:0007669"/>
    <property type="project" value="UniProtKB-KW"/>
</dbReference>
<keyword evidence="4" id="KW-0378">Hydrolase</keyword>
<name>A0AAV3ZNV4_9GAST</name>
<dbReference type="Proteomes" id="UP000735302">
    <property type="component" value="Unassembled WGS sequence"/>
</dbReference>
<comment type="similarity">
    <text evidence="1 5">Belongs to the peptidase C14A family.</text>
</comment>
<evidence type="ECO:0000259" key="7">
    <source>
        <dbReference type="PROSITE" id="PS50207"/>
    </source>
</evidence>
<evidence type="ECO:0000256" key="6">
    <source>
        <dbReference type="SAM" id="MobiDB-lite"/>
    </source>
</evidence>
<evidence type="ECO:0000256" key="3">
    <source>
        <dbReference type="ARBA" id="ARBA00022703"/>
    </source>
</evidence>
<dbReference type="AlphaFoldDB" id="A0AAV3ZNV4"/>
<dbReference type="InterPro" id="IPR002138">
    <property type="entry name" value="Pept_C14_p10"/>
</dbReference>
<keyword evidence="10" id="KW-1185">Reference proteome</keyword>
<dbReference type="GO" id="GO:0004197">
    <property type="term" value="F:cysteine-type endopeptidase activity"/>
    <property type="evidence" value="ECO:0007669"/>
    <property type="project" value="InterPro"/>
</dbReference>
<evidence type="ECO:0000313" key="10">
    <source>
        <dbReference type="Proteomes" id="UP000735302"/>
    </source>
</evidence>
<dbReference type="InterPro" id="IPR011600">
    <property type="entry name" value="Pept_C14_caspase"/>
</dbReference>
<evidence type="ECO:0000313" key="9">
    <source>
        <dbReference type="EMBL" id="GFN96839.1"/>
    </source>
</evidence>
<dbReference type="EMBL" id="BLXT01002711">
    <property type="protein sequence ID" value="GFN96839.1"/>
    <property type="molecule type" value="Genomic_DNA"/>
</dbReference>